<feature type="region of interest" description="Disordered" evidence="1">
    <location>
        <begin position="117"/>
        <end position="142"/>
    </location>
</feature>
<evidence type="ECO:0000313" key="2">
    <source>
        <dbReference type="EnsemblPlants" id="TraesCS4B02G055900.1"/>
    </source>
</evidence>
<sequence length="142" mass="15340">MESKESGERMEKVEVGDGGKKPEEGTKQAAAPVCFKKPAGEDTGILETTKDYFKQLKDTSADTHWDCIKNRFRAAGDYISNKTSSVAINLYRHPDFLILAVKVGVTLPVAASVFGRQKVEPEAKEETPGAKPEGAPAAAETQ</sequence>
<feature type="region of interest" description="Disordered" evidence="1">
    <location>
        <begin position="1"/>
        <end position="34"/>
    </location>
</feature>
<feature type="compositionally biased region" description="Basic and acidic residues" evidence="1">
    <location>
        <begin position="117"/>
        <end position="128"/>
    </location>
</feature>
<dbReference type="Proteomes" id="UP000019116">
    <property type="component" value="Chromosome 4B"/>
</dbReference>
<dbReference type="OrthoDB" id="599439at2759"/>
<dbReference type="Gramene" id="TraesCS4B02G055900.1">
    <property type="protein sequence ID" value="TraesCS4B02G055900.1"/>
    <property type="gene ID" value="TraesCS4B02G055900"/>
</dbReference>
<reference evidence="2" key="2">
    <citation type="submission" date="2018-10" db="UniProtKB">
        <authorList>
            <consortium name="EnsemblPlants"/>
        </authorList>
    </citation>
    <scope>IDENTIFICATION</scope>
</reference>
<reference evidence="2" key="1">
    <citation type="submission" date="2018-08" db="EMBL/GenBank/DDBJ databases">
        <authorList>
            <person name="Rossello M."/>
        </authorList>
    </citation>
    <scope>NUCLEOTIDE SEQUENCE [LARGE SCALE GENOMIC DNA]</scope>
    <source>
        <strain evidence="2">cv. Chinese Spring</strain>
    </source>
</reference>
<dbReference type="EnsemblPlants" id="TraesCS4B02G055900.1">
    <property type="protein sequence ID" value="TraesCS4B02G055900.1"/>
    <property type="gene ID" value="TraesCS4B02G055900"/>
</dbReference>
<name>A0A3B6IN65_WHEAT</name>
<evidence type="ECO:0000256" key="1">
    <source>
        <dbReference type="SAM" id="MobiDB-lite"/>
    </source>
</evidence>
<keyword evidence="3" id="KW-1185">Reference proteome</keyword>
<dbReference type="Gramene" id="TraesCS4B03G0121500.2">
    <property type="protein sequence ID" value="TraesCS4B03G0121500.2.CDS"/>
    <property type="gene ID" value="TraesCS4B03G0121500"/>
</dbReference>
<proteinExistence type="predicted"/>
<feature type="compositionally biased region" description="Basic and acidic residues" evidence="1">
    <location>
        <begin position="1"/>
        <end position="26"/>
    </location>
</feature>
<dbReference type="PANTHER" id="PTHR33622:SF9">
    <property type="entry name" value="OS03G0724600 PROTEIN"/>
    <property type="match status" value="1"/>
</dbReference>
<accession>A0A3B6IN65</accession>
<dbReference type="PANTHER" id="PTHR33622">
    <property type="entry name" value="OS03G0724500 PROTEIN"/>
    <property type="match status" value="1"/>
</dbReference>
<gene>
    <name evidence="2" type="primary">LOC123090927</name>
</gene>
<protein>
    <submittedName>
        <fullName evidence="2">Uncharacterized protein</fullName>
    </submittedName>
</protein>
<dbReference type="AlphaFoldDB" id="A0A3B6IN65"/>
<feature type="compositionally biased region" description="Low complexity" evidence="1">
    <location>
        <begin position="129"/>
        <end position="142"/>
    </location>
</feature>
<organism evidence="2">
    <name type="scientific">Triticum aestivum</name>
    <name type="common">Wheat</name>
    <dbReference type="NCBI Taxonomy" id="4565"/>
    <lineage>
        <taxon>Eukaryota</taxon>
        <taxon>Viridiplantae</taxon>
        <taxon>Streptophyta</taxon>
        <taxon>Embryophyta</taxon>
        <taxon>Tracheophyta</taxon>
        <taxon>Spermatophyta</taxon>
        <taxon>Magnoliopsida</taxon>
        <taxon>Liliopsida</taxon>
        <taxon>Poales</taxon>
        <taxon>Poaceae</taxon>
        <taxon>BOP clade</taxon>
        <taxon>Pooideae</taxon>
        <taxon>Triticodae</taxon>
        <taxon>Triticeae</taxon>
        <taxon>Triticinae</taxon>
        <taxon>Triticum</taxon>
    </lineage>
</organism>
<evidence type="ECO:0000313" key="3">
    <source>
        <dbReference type="Proteomes" id="UP000019116"/>
    </source>
</evidence>